<evidence type="ECO:0000313" key="2">
    <source>
        <dbReference type="EMBL" id="RDI74050.1"/>
    </source>
</evidence>
<keyword evidence="1" id="KW-0472">Membrane</keyword>
<organism evidence="2 3">
    <name type="scientific">Gaiella occulta</name>
    <dbReference type="NCBI Taxonomy" id="1002870"/>
    <lineage>
        <taxon>Bacteria</taxon>
        <taxon>Bacillati</taxon>
        <taxon>Actinomycetota</taxon>
        <taxon>Thermoleophilia</taxon>
        <taxon>Gaiellales</taxon>
        <taxon>Gaiellaceae</taxon>
        <taxon>Gaiella</taxon>
    </lineage>
</organism>
<keyword evidence="1" id="KW-0812">Transmembrane</keyword>
<feature type="transmembrane region" description="Helical" evidence="1">
    <location>
        <begin position="53"/>
        <end position="72"/>
    </location>
</feature>
<dbReference type="PANTHER" id="PTHR40078:SF1">
    <property type="entry name" value="INTEGRAL MEMBRANE PROTEIN"/>
    <property type="match status" value="1"/>
</dbReference>
<dbReference type="Pfam" id="PF19700">
    <property type="entry name" value="DUF6198"/>
    <property type="match status" value="1"/>
</dbReference>
<gene>
    <name evidence="2" type="ORF">Gocc_2147</name>
</gene>
<dbReference type="EMBL" id="QQZY01000005">
    <property type="protein sequence ID" value="RDI74050.1"/>
    <property type="molecule type" value="Genomic_DNA"/>
</dbReference>
<protein>
    <recommendedName>
        <fullName evidence="4">Membrane protein YczE</fullName>
    </recommendedName>
</protein>
<dbReference type="Proteomes" id="UP000254134">
    <property type="component" value="Unassembled WGS sequence"/>
</dbReference>
<feature type="transmembrane region" description="Helical" evidence="1">
    <location>
        <begin position="115"/>
        <end position="137"/>
    </location>
</feature>
<reference evidence="2 3" key="1">
    <citation type="submission" date="2018-07" db="EMBL/GenBank/DDBJ databases">
        <title>High-quality-draft genome sequence of Gaiella occulta.</title>
        <authorList>
            <person name="Severino R."/>
            <person name="Froufe H.J.C."/>
            <person name="Rainey F.A."/>
            <person name="Barroso C."/>
            <person name="Albuquerque L."/>
            <person name="Lobo-Da-Cunha A."/>
            <person name="Da Costa M.S."/>
            <person name="Egas C."/>
        </authorList>
    </citation>
    <scope>NUCLEOTIDE SEQUENCE [LARGE SCALE GENOMIC DNA]</scope>
    <source>
        <strain evidence="2 3">F2-233</strain>
    </source>
</reference>
<keyword evidence="3" id="KW-1185">Reference proteome</keyword>
<feature type="transmembrane region" description="Helical" evidence="1">
    <location>
        <begin position="84"/>
        <end position="103"/>
    </location>
</feature>
<dbReference type="RefSeq" id="WP_114796575.1">
    <property type="nucleotide sequence ID" value="NZ_QQZY01000005.1"/>
</dbReference>
<name>A0A7M2YWE1_9ACTN</name>
<evidence type="ECO:0000313" key="3">
    <source>
        <dbReference type="Proteomes" id="UP000254134"/>
    </source>
</evidence>
<dbReference type="InterPro" id="IPR038750">
    <property type="entry name" value="YczE/YyaS-like"/>
</dbReference>
<proteinExistence type="predicted"/>
<dbReference type="OrthoDB" id="154912at2"/>
<dbReference type="PANTHER" id="PTHR40078">
    <property type="entry name" value="INTEGRAL MEMBRANE PROTEIN-RELATED"/>
    <property type="match status" value="1"/>
</dbReference>
<accession>A0A7M2YWE1</accession>
<sequence length="217" mass="21905">MPAPPLVRGNRAVRLLSLFTGLLLFALGIVLLLESRLGLSPWDVLNQGVSEHTPLSFGEANVAIALVVLVAARLLGARIGPGTVANAIFIGLFVDGLLAIDAIDALSGSSLATRAALMAGGILVIGAGSAFYIGAGMGAGPRDSMMLVLSRRTGTRIGAVRAGLEVAVTVLGFALGGTVGIGTLAFALGIGPSVELAFWLLERSPLADAAPDMSHAA</sequence>
<evidence type="ECO:0008006" key="4">
    <source>
        <dbReference type="Google" id="ProtNLM"/>
    </source>
</evidence>
<keyword evidence="1" id="KW-1133">Transmembrane helix</keyword>
<evidence type="ECO:0000256" key="1">
    <source>
        <dbReference type="SAM" id="Phobius"/>
    </source>
</evidence>
<feature type="transmembrane region" description="Helical" evidence="1">
    <location>
        <begin position="12"/>
        <end position="33"/>
    </location>
</feature>
<reference evidence="3" key="2">
    <citation type="journal article" date="2019" name="MicrobiologyOpen">
        <title>High-quality draft genome sequence of Gaiella occulta isolated from a 150 meter deep mineral water borehole and comparison with the genome sequences of other deep-branching lineages of the phylum Actinobacteria.</title>
        <authorList>
            <person name="Severino R."/>
            <person name="Froufe H.J.C."/>
            <person name="Barroso C."/>
            <person name="Albuquerque L."/>
            <person name="Lobo-da-Cunha A."/>
            <person name="da Costa M.S."/>
            <person name="Egas C."/>
        </authorList>
    </citation>
    <scope>NUCLEOTIDE SEQUENCE [LARGE SCALE GENOMIC DNA]</scope>
    <source>
        <strain evidence="3">F2-233</strain>
    </source>
</reference>
<dbReference type="AlphaFoldDB" id="A0A7M2YWE1"/>
<comment type="caution">
    <text evidence="2">The sequence shown here is derived from an EMBL/GenBank/DDBJ whole genome shotgun (WGS) entry which is preliminary data.</text>
</comment>